<sequence length="91" mass="10398">MRTINKTAWYILRQNASVCIPKNAYVSKNENRQGGEEVQDDRVESPNHQLVRQWQRSEKDEEENARRIACVAQFAVLYCPACDASHDSSSG</sequence>
<keyword evidence="3" id="KW-1185">Reference proteome</keyword>
<evidence type="ECO:0000313" key="3">
    <source>
        <dbReference type="Proteomes" id="UP000050794"/>
    </source>
</evidence>
<reference evidence="4" key="1">
    <citation type="submission" date="2016-06" db="UniProtKB">
        <authorList>
            <consortium name="WormBaseParasite"/>
        </authorList>
    </citation>
    <scope>IDENTIFICATION</scope>
</reference>
<proteinExistence type="predicted"/>
<gene>
    <name evidence="2" type="ORF">TCNE_LOCUS9445</name>
</gene>
<protein>
    <submittedName>
        <fullName evidence="2 4">Uncharacterized protein</fullName>
    </submittedName>
</protein>
<reference evidence="2 3" key="2">
    <citation type="submission" date="2018-11" db="EMBL/GenBank/DDBJ databases">
        <authorList>
            <consortium name="Pathogen Informatics"/>
        </authorList>
    </citation>
    <scope>NUCLEOTIDE SEQUENCE [LARGE SCALE GENOMIC DNA]</scope>
</reference>
<dbReference type="Proteomes" id="UP000050794">
    <property type="component" value="Unassembled WGS sequence"/>
</dbReference>
<dbReference type="AlphaFoldDB" id="A0A183ULS5"/>
<feature type="region of interest" description="Disordered" evidence="1">
    <location>
        <begin position="29"/>
        <end position="61"/>
    </location>
</feature>
<organism evidence="3 4">
    <name type="scientific">Toxocara canis</name>
    <name type="common">Canine roundworm</name>
    <dbReference type="NCBI Taxonomy" id="6265"/>
    <lineage>
        <taxon>Eukaryota</taxon>
        <taxon>Metazoa</taxon>
        <taxon>Ecdysozoa</taxon>
        <taxon>Nematoda</taxon>
        <taxon>Chromadorea</taxon>
        <taxon>Rhabditida</taxon>
        <taxon>Spirurina</taxon>
        <taxon>Ascaridomorpha</taxon>
        <taxon>Ascaridoidea</taxon>
        <taxon>Toxocaridae</taxon>
        <taxon>Toxocara</taxon>
    </lineage>
</organism>
<name>A0A183ULS5_TOXCA</name>
<dbReference type="WBParaSite" id="TCNE_0000944501-mRNA-1">
    <property type="protein sequence ID" value="TCNE_0000944501-mRNA-1"/>
    <property type="gene ID" value="TCNE_0000944501"/>
</dbReference>
<feature type="compositionally biased region" description="Basic and acidic residues" evidence="1">
    <location>
        <begin position="29"/>
        <end position="45"/>
    </location>
</feature>
<evidence type="ECO:0000256" key="1">
    <source>
        <dbReference type="SAM" id="MobiDB-lite"/>
    </source>
</evidence>
<dbReference type="EMBL" id="UYWY01020176">
    <property type="protein sequence ID" value="VDM40766.1"/>
    <property type="molecule type" value="Genomic_DNA"/>
</dbReference>
<evidence type="ECO:0000313" key="2">
    <source>
        <dbReference type="EMBL" id="VDM40766.1"/>
    </source>
</evidence>
<accession>A0A183ULS5</accession>
<evidence type="ECO:0000313" key="4">
    <source>
        <dbReference type="WBParaSite" id="TCNE_0000944501-mRNA-1"/>
    </source>
</evidence>